<feature type="coiled-coil region" evidence="1">
    <location>
        <begin position="31"/>
        <end position="93"/>
    </location>
</feature>
<protein>
    <submittedName>
        <fullName evidence="2">Uncharacterized protein</fullName>
    </submittedName>
</protein>
<dbReference type="AlphaFoldDB" id="A0A9Q3JJ34"/>
<evidence type="ECO:0000313" key="3">
    <source>
        <dbReference type="Proteomes" id="UP000765509"/>
    </source>
</evidence>
<evidence type="ECO:0000256" key="1">
    <source>
        <dbReference type="SAM" id="Coils"/>
    </source>
</evidence>
<evidence type="ECO:0000313" key="2">
    <source>
        <dbReference type="EMBL" id="MBW0564158.1"/>
    </source>
</evidence>
<dbReference type="EMBL" id="AVOT02075402">
    <property type="protein sequence ID" value="MBW0564158.1"/>
    <property type="molecule type" value="Genomic_DNA"/>
</dbReference>
<keyword evidence="1" id="KW-0175">Coiled coil</keyword>
<accession>A0A9Q3JJ34</accession>
<gene>
    <name evidence="2" type="ORF">O181_103873</name>
</gene>
<keyword evidence="3" id="KW-1185">Reference proteome</keyword>
<comment type="caution">
    <text evidence="2">The sequence shown here is derived from an EMBL/GenBank/DDBJ whole genome shotgun (WGS) entry which is preliminary data.</text>
</comment>
<reference evidence="2" key="1">
    <citation type="submission" date="2021-03" db="EMBL/GenBank/DDBJ databases">
        <title>Draft genome sequence of rust myrtle Austropuccinia psidii MF-1, a brazilian biotype.</title>
        <authorList>
            <person name="Quecine M.C."/>
            <person name="Pachon D.M.R."/>
            <person name="Bonatelli M.L."/>
            <person name="Correr F.H."/>
            <person name="Franceschini L.M."/>
            <person name="Leite T.F."/>
            <person name="Margarido G.R.A."/>
            <person name="Almeida C.A."/>
            <person name="Ferrarezi J.A."/>
            <person name="Labate C.A."/>
        </authorList>
    </citation>
    <scope>NUCLEOTIDE SEQUENCE</scope>
    <source>
        <strain evidence="2">MF-1</strain>
    </source>
</reference>
<proteinExistence type="predicted"/>
<sequence>MRTPSSYVTVDHSNTPSRIFSAEYIQNMRNIDQMQLRKRQILRQIDVLKCKNESSDEEIALLERELNMKDQIIQQLQSEILQELNDLEAHLHNLM</sequence>
<organism evidence="2 3">
    <name type="scientific">Austropuccinia psidii MF-1</name>
    <dbReference type="NCBI Taxonomy" id="1389203"/>
    <lineage>
        <taxon>Eukaryota</taxon>
        <taxon>Fungi</taxon>
        <taxon>Dikarya</taxon>
        <taxon>Basidiomycota</taxon>
        <taxon>Pucciniomycotina</taxon>
        <taxon>Pucciniomycetes</taxon>
        <taxon>Pucciniales</taxon>
        <taxon>Sphaerophragmiaceae</taxon>
        <taxon>Austropuccinia</taxon>
    </lineage>
</organism>
<dbReference type="Proteomes" id="UP000765509">
    <property type="component" value="Unassembled WGS sequence"/>
</dbReference>
<name>A0A9Q3JJ34_9BASI</name>